<evidence type="ECO:0000313" key="4">
    <source>
        <dbReference type="Proteomes" id="UP001272242"/>
    </source>
</evidence>
<reference evidence="4" key="1">
    <citation type="journal article" date="2023" name="Mar. Drugs">
        <title>Gemmata algarum, a Novel Planctomycete Isolated from an Algal Mat, Displays Antimicrobial Activity.</title>
        <authorList>
            <person name="Kumar G."/>
            <person name="Kallscheuer N."/>
            <person name="Kashif M."/>
            <person name="Ahamad S."/>
            <person name="Jagadeeshwari U."/>
            <person name="Pannikurungottu S."/>
            <person name="Haufschild T."/>
            <person name="Kabuu M."/>
            <person name="Sasikala C."/>
            <person name="Jogler C."/>
            <person name="Ramana C."/>
        </authorList>
    </citation>
    <scope>NUCLEOTIDE SEQUENCE [LARGE SCALE GENOMIC DNA]</scope>
    <source>
        <strain evidence="4">JC673</strain>
    </source>
</reference>
<feature type="transmembrane region" description="Helical" evidence="2">
    <location>
        <begin position="6"/>
        <end position="27"/>
    </location>
</feature>
<evidence type="ECO:0000256" key="2">
    <source>
        <dbReference type="SAM" id="Phobius"/>
    </source>
</evidence>
<feature type="transmembrane region" description="Helical" evidence="2">
    <location>
        <begin position="148"/>
        <end position="170"/>
    </location>
</feature>
<name>A0ABU5F376_9BACT</name>
<feature type="compositionally biased region" description="Pro residues" evidence="1">
    <location>
        <begin position="350"/>
        <end position="366"/>
    </location>
</feature>
<feature type="region of interest" description="Disordered" evidence="1">
    <location>
        <begin position="331"/>
        <end position="366"/>
    </location>
</feature>
<feature type="transmembrane region" description="Helical" evidence="2">
    <location>
        <begin position="34"/>
        <end position="55"/>
    </location>
</feature>
<proteinExistence type="predicted"/>
<feature type="transmembrane region" description="Helical" evidence="2">
    <location>
        <begin position="92"/>
        <end position="116"/>
    </location>
</feature>
<feature type="transmembrane region" description="Helical" evidence="2">
    <location>
        <begin position="190"/>
        <end position="208"/>
    </location>
</feature>
<keyword evidence="2" id="KW-0812">Transmembrane</keyword>
<comment type="caution">
    <text evidence="3">The sequence shown here is derived from an EMBL/GenBank/DDBJ whole genome shotgun (WGS) entry which is preliminary data.</text>
</comment>
<dbReference type="Proteomes" id="UP001272242">
    <property type="component" value="Unassembled WGS sequence"/>
</dbReference>
<dbReference type="EMBL" id="JAXBLV010000189">
    <property type="protein sequence ID" value="MDY3561165.1"/>
    <property type="molecule type" value="Genomic_DNA"/>
</dbReference>
<dbReference type="RefSeq" id="WP_320687626.1">
    <property type="nucleotide sequence ID" value="NZ_JAXBLV010000189.1"/>
</dbReference>
<feature type="transmembrane region" description="Helical" evidence="2">
    <location>
        <begin position="61"/>
        <end position="80"/>
    </location>
</feature>
<keyword evidence="2" id="KW-1133">Transmembrane helix</keyword>
<protein>
    <submittedName>
        <fullName evidence="3">Uncharacterized protein</fullName>
    </submittedName>
</protein>
<evidence type="ECO:0000256" key="1">
    <source>
        <dbReference type="SAM" id="MobiDB-lite"/>
    </source>
</evidence>
<accession>A0ABU5F376</accession>
<keyword evidence="2" id="KW-0472">Membrane</keyword>
<sequence>MPDLPSVAQFGMVAAAAVALITTLGWWKPTTRPAVKAITYSGVTALIPGFAYSVLSGADGSTLMWLGIFLGALLGALGVSTRDDKMAWRVCLGLRGLWLWVVVLLLSFAGYSLLLHNDKLDWYWALAIGLGTLVGASEIISRYRDEPGAALLCLHGLIYLIINGIISGAAYKLLRHYSDSLIPAIKNDHLLTAIVAGFGAMIVMRSKLFSFRSSSGEDFAVGPDAVISIFLKSVDRAIDRWRSVSRQRLVFQLTQGIEYSPRVPSFFKASIAAYQNLTDSEKTELKEIIEGVESGQIEDQLKFVAMAFGFLNISGEANFSELMGNLVTFLKTQPPDTGEAEEDDPNQGEPNPPEPQEPDAPPGGGV</sequence>
<organism evidence="3 4">
    <name type="scientific">Gemmata algarum</name>
    <dbReference type="NCBI Taxonomy" id="2975278"/>
    <lineage>
        <taxon>Bacteria</taxon>
        <taxon>Pseudomonadati</taxon>
        <taxon>Planctomycetota</taxon>
        <taxon>Planctomycetia</taxon>
        <taxon>Gemmatales</taxon>
        <taxon>Gemmataceae</taxon>
        <taxon>Gemmata</taxon>
    </lineage>
</organism>
<keyword evidence="4" id="KW-1185">Reference proteome</keyword>
<evidence type="ECO:0000313" key="3">
    <source>
        <dbReference type="EMBL" id="MDY3561165.1"/>
    </source>
</evidence>
<feature type="transmembrane region" description="Helical" evidence="2">
    <location>
        <begin position="122"/>
        <end position="141"/>
    </location>
</feature>
<gene>
    <name evidence="3" type="ORF">R5W23_002426</name>
</gene>